<evidence type="ECO:0000256" key="5">
    <source>
        <dbReference type="PROSITE-ProRule" id="PRU00169"/>
    </source>
</evidence>
<dbReference type="Pfam" id="PF25601">
    <property type="entry name" value="AAA_lid_14"/>
    <property type="match status" value="1"/>
</dbReference>
<keyword evidence="1" id="KW-0547">Nucleotide-binding</keyword>
<dbReference type="SUPFAM" id="SSF52540">
    <property type="entry name" value="P-loop containing nucleoside triphosphate hydrolases"/>
    <property type="match status" value="1"/>
</dbReference>
<evidence type="ECO:0000256" key="4">
    <source>
        <dbReference type="ARBA" id="ARBA00023163"/>
    </source>
</evidence>
<dbReference type="RefSeq" id="WP_405286600.1">
    <property type="nucleotide sequence ID" value="NZ_JBBHLI010000003.1"/>
</dbReference>
<evidence type="ECO:0000259" key="6">
    <source>
        <dbReference type="PROSITE" id="PS50045"/>
    </source>
</evidence>
<dbReference type="PROSITE" id="PS00688">
    <property type="entry name" value="SIGMA54_INTERACT_3"/>
    <property type="match status" value="1"/>
</dbReference>
<dbReference type="EMBL" id="JBBHLI010000003">
    <property type="protein sequence ID" value="MEK9500753.1"/>
    <property type="molecule type" value="Genomic_DNA"/>
</dbReference>
<dbReference type="Pfam" id="PF02954">
    <property type="entry name" value="HTH_8"/>
    <property type="match status" value="1"/>
</dbReference>
<dbReference type="Gene3D" id="1.10.10.60">
    <property type="entry name" value="Homeodomain-like"/>
    <property type="match status" value="1"/>
</dbReference>
<evidence type="ECO:0000256" key="2">
    <source>
        <dbReference type="ARBA" id="ARBA00022840"/>
    </source>
</evidence>
<dbReference type="InterPro" id="IPR025662">
    <property type="entry name" value="Sigma_54_int_dom_ATP-bd_1"/>
</dbReference>
<dbReference type="SUPFAM" id="SSF52172">
    <property type="entry name" value="CheY-like"/>
    <property type="match status" value="1"/>
</dbReference>
<dbReference type="SMART" id="SM00382">
    <property type="entry name" value="AAA"/>
    <property type="match status" value="1"/>
</dbReference>
<dbReference type="PANTHER" id="PTHR32071">
    <property type="entry name" value="TRANSCRIPTIONAL REGULATORY PROTEIN"/>
    <property type="match status" value="1"/>
</dbReference>
<evidence type="ECO:0000313" key="8">
    <source>
        <dbReference type="EMBL" id="MEK9500753.1"/>
    </source>
</evidence>
<dbReference type="PRINTS" id="PR01590">
    <property type="entry name" value="HTHFIS"/>
</dbReference>
<keyword evidence="2" id="KW-0067">ATP-binding</keyword>
<feature type="domain" description="Sigma-54 factor interaction" evidence="6">
    <location>
        <begin position="138"/>
        <end position="367"/>
    </location>
</feature>
<gene>
    <name evidence="8" type="ORF">WI372_07180</name>
</gene>
<keyword evidence="4" id="KW-0804">Transcription</keyword>
<dbReference type="Proteomes" id="UP001484239">
    <property type="component" value="Unassembled WGS sequence"/>
</dbReference>
<dbReference type="InterPro" id="IPR011006">
    <property type="entry name" value="CheY-like_superfamily"/>
</dbReference>
<feature type="modified residue" description="4-aspartylphosphate" evidence="5">
    <location>
        <position position="53"/>
    </location>
</feature>
<accession>A0ABU9E9F1</accession>
<proteinExistence type="predicted"/>
<dbReference type="InterPro" id="IPR001789">
    <property type="entry name" value="Sig_transdc_resp-reg_receiver"/>
</dbReference>
<dbReference type="InterPro" id="IPR002197">
    <property type="entry name" value="HTH_Fis"/>
</dbReference>
<dbReference type="PROSITE" id="PS00675">
    <property type="entry name" value="SIGMA54_INTERACT_1"/>
    <property type="match status" value="1"/>
</dbReference>
<dbReference type="CDD" id="cd00009">
    <property type="entry name" value="AAA"/>
    <property type="match status" value="1"/>
</dbReference>
<organism evidence="8 9">
    <name type="scientific">Gaopeijia maritima</name>
    <dbReference type="NCBI Taxonomy" id="3119007"/>
    <lineage>
        <taxon>Bacteria</taxon>
        <taxon>Pseudomonadati</taxon>
        <taxon>Gemmatimonadota</taxon>
        <taxon>Longimicrobiia</taxon>
        <taxon>Gaopeijiales</taxon>
        <taxon>Gaopeijiaceae</taxon>
        <taxon>Gaopeijia</taxon>
    </lineage>
</organism>
<evidence type="ECO:0000259" key="7">
    <source>
        <dbReference type="PROSITE" id="PS50110"/>
    </source>
</evidence>
<reference evidence="8 9" key="1">
    <citation type="submission" date="2024-02" db="EMBL/GenBank/DDBJ databases">
        <title>A novel Gemmatimonadota bacterium.</title>
        <authorList>
            <person name="Du Z.-J."/>
            <person name="Ye Y.-Q."/>
        </authorList>
    </citation>
    <scope>NUCLEOTIDE SEQUENCE [LARGE SCALE GENOMIC DNA]</scope>
    <source>
        <strain evidence="8 9">DH-20</strain>
    </source>
</reference>
<sequence>MMGRILMVEPDSGHGSEVESALRARGHAVEVVHDADTAVTALHAFRPTMVVLDRTVPGVSAHTFLRMASHAASPVEVVVCSAAPSVHDVVSAIRNGAFDYLERPLDPAAVLRLVDRCSRERRAGGVAAASSAEESGSLVGSSPGMVEVYRTIARVAPTEAAVLLRGETGTGKELVARAIHRHSDRAEHPFVAVNCTAVPENLLESELFGHVRGSFTGATGDRRGRFEAAGRGTLFLDEIGDTTPAFQAKLLRVLQDGEFHPVGSDSVRTSRARIVAATHHDLEARVRRGDFRHDLYYRLRVVEITLPPLRDRVEDVGLLARHFLARAASVTGRAVDRLPPEVLRRLEQHDWPGNVRELEHAVTRAAVLARGRTLHPDDLGLRAADDGGESPGDEVVGPLSMDEAERAQVLQVLERTGGNKRQAARTLRISRGRLDRLIRKHGLDRREVG</sequence>
<keyword evidence="3" id="KW-0805">Transcription regulation</keyword>
<dbReference type="Gene3D" id="1.10.8.60">
    <property type="match status" value="1"/>
</dbReference>
<dbReference type="PROSITE" id="PS50110">
    <property type="entry name" value="RESPONSE_REGULATORY"/>
    <property type="match status" value="1"/>
</dbReference>
<keyword evidence="5" id="KW-0597">Phosphoprotein</keyword>
<evidence type="ECO:0000256" key="3">
    <source>
        <dbReference type="ARBA" id="ARBA00023015"/>
    </source>
</evidence>
<dbReference type="CDD" id="cd00156">
    <property type="entry name" value="REC"/>
    <property type="match status" value="1"/>
</dbReference>
<feature type="domain" description="Response regulatory" evidence="7">
    <location>
        <begin position="4"/>
        <end position="118"/>
    </location>
</feature>
<dbReference type="InterPro" id="IPR003593">
    <property type="entry name" value="AAA+_ATPase"/>
</dbReference>
<dbReference type="Pfam" id="PF00072">
    <property type="entry name" value="Response_reg"/>
    <property type="match status" value="1"/>
</dbReference>
<dbReference type="InterPro" id="IPR058031">
    <property type="entry name" value="AAA_lid_NorR"/>
</dbReference>
<name>A0ABU9E9F1_9BACT</name>
<dbReference type="InterPro" id="IPR009057">
    <property type="entry name" value="Homeodomain-like_sf"/>
</dbReference>
<dbReference type="InterPro" id="IPR025944">
    <property type="entry name" value="Sigma_54_int_dom_CS"/>
</dbReference>
<protein>
    <submittedName>
        <fullName evidence="8">Sigma-54 dependent transcriptional regulator</fullName>
    </submittedName>
</protein>
<keyword evidence="9" id="KW-1185">Reference proteome</keyword>
<dbReference type="InterPro" id="IPR027417">
    <property type="entry name" value="P-loop_NTPase"/>
</dbReference>
<dbReference type="SMART" id="SM00448">
    <property type="entry name" value="REC"/>
    <property type="match status" value="1"/>
</dbReference>
<dbReference type="InterPro" id="IPR002078">
    <property type="entry name" value="Sigma_54_int"/>
</dbReference>
<evidence type="ECO:0000313" key="9">
    <source>
        <dbReference type="Proteomes" id="UP001484239"/>
    </source>
</evidence>
<evidence type="ECO:0000256" key="1">
    <source>
        <dbReference type="ARBA" id="ARBA00022741"/>
    </source>
</evidence>
<dbReference type="SUPFAM" id="SSF46689">
    <property type="entry name" value="Homeodomain-like"/>
    <property type="match status" value="1"/>
</dbReference>
<dbReference type="PROSITE" id="PS50045">
    <property type="entry name" value="SIGMA54_INTERACT_4"/>
    <property type="match status" value="1"/>
</dbReference>
<dbReference type="Gene3D" id="3.40.50.2300">
    <property type="match status" value="1"/>
</dbReference>
<comment type="caution">
    <text evidence="8">The sequence shown here is derived from an EMBL/GenBank/DDBJ whole genome shotgun (WGS) entry which is preliminary data.</text>
</comment>
<dbReference type="Gene3D" id="3.40.50.300">
    <property type="entry name" value="P-loop containing nucleotide triphosphate hydrolases"/>
    <property type="match status" value="1"/>
</dbReference>
<dbReference type="Pfam" id="PF00158">
    <property type="entry name" value="Sigma54_activat"/>
    <property type="match status" value="1"/>
</dbReference>